<dbReference type="AlphaFoldDB" id="A0A4Z1FY21"/>
<feature type="region of interest" description="Disordered" evidence="3">
    <location>
        <begin position="925"/>
        <end position="949"/>
    </location>
</feature>
<dbReference type="InterPro" id="IPR020850">
    <property type="entry name" value="GED_dom"/>
</dbReference>
<feature type="compositionally biased region" description="Polar residues" evidence="3">
    <location>
        <begin position="46"/>
        <end position="60"/>
    </location>
</feature>
<dbReference type="Pfam" id="PF01031">
    <property type="entry name" value="Dynamin_M"/>
    <property type="match status" value="1"/>
</dbReference>
<feature type="compositionally biased region" description="Basic and acidic residues" evidence="3">
    <location>
        <begin position="929"/>
        <end position="945"/>
    </location>
</feature>
<dbReference type="PANTHER" id="PTHR11566">
    <property type="entry name" value="DYNAMIN"/>
    <property type="match status" value="1"/>
</dbReference>
<evidence type="ECO:0000313" key="5">
    <source>
        <dbReference type="EMBL" id="TGO27043.1"/>
    </source>
</evidence>
<evidence type="ECO:0000256" key="3">
    <source>
        <dbReference type="SAM" id="MobiDB-lite"/>
    </source>
</evidence>
<organism evidence="5 6">
    <name type="scientific">Botrytis paeoniae</name>
    <dbReference type="NCBI Taxonomy" id="278948"/>
    <lineage>
        <taxon>Eukaryota</taxon>
        <taxon>Fungi</taxon>
        <taxon>Dikarya</taxon>
        <taxon>Ascomycota</taxon>
        <taxon>Pezizomycotina</taxon>
        <taxon>Leotiomycetes</taxon>
        <taxon>Helotiales</taxon>
        <taxon>Sclerotiniaceae</taxon>
        <taxon>Botrytis</taxon>
    </lineage>
</organism>
<dbReference type="InterPro" id="IPR003130">
    <property type="entry name" value="GED"/>
</dbReference>
<dbReference type="PRINTS" id="PR00195">
    <property type="entry name" value="DYNAMIN"/>
</dbReference>
<feature type="region of interest" description="Disordered" evidence="3">
    <location>
        <begin position="863"/>
        <end position="885"/>
    </location>
</feature>
<dbReference type="PROSITE" id="PS51388">
    <property type="entry name" value="GED"/>
    <property type="match status" value="1"/>
</dbReference>
<dbReference type="InterPro" id="IPR022812">
    <property type="entry name" value="Dynamin"/>
</dbReference>
<dbReference type="InterPro" id="IPR045063">
    <property type="entry name" value="Dynamin_N"/>
</dbReference>
<keyword evidence="1" id="KW-0547">Nucleotide-binding</keyword>
<dbReference type="GO" id="GO:0003924">
    <property type="term" value="F:GTPase activity"/>
    <property type="evidence" value="ECO:0007669"/>
    <property type="project" value="InterPro"/>
</dbReference>
<dbReference type="Pfam" id="PF00350">
    <property type="entry name" value="Dynamin_N"/>
    <property type="match status" value="1"/>
</dbReference>
<dbReference type="InterPro" id="IPR000375">
    <property type="entry name" value="Dynamin_stalk"/>
</dbReference>
<dbReference type="Pfam" id="PF02212">
    <property type="entry name" value="GED"/>
    <property type="match status" value="1"/>
</dbReference>
<dbReference type="SUPFAM" id="SSF52540">
    <property type="entry name" value="P-loop containing nucleoside triphosphate hydrolases"/>
    <property type="match status" value="1"/>
</dbReference>
<protein>
    <recommendedName>
        <fullName evidence="4">GED domain-containing protein</fullName>
    </recommendedName>
</protein>
<evidence type="ECO:0000256" key="1">
    <source>
        <dbReference type="ARBA" id="ARBA00022741"/>
    </source>
</evidence>
<name>A0A4Z1FY21_9HELO</name>
<proteinExistence type="predicted"/>
<keyword evidence="6" id="KW-1185">Reference proteome</keyword>
<reference evidence="5 6" key="1">
    <citation type="submission" date="2017-12" db="EMBL/GenBank/DDBJ databases">
        <title>Comparative genomics of Botrytis spp.</title>
        <authorList>
            <person name="Valero-Jimenez C.A."/>
            <person name="Tapia P."/>
            <person name="Veloso J."/>
            <person name="Silva-Moreno E."/>
            <person name="Staats M."/>
            <person name="Valdes J.H."/>
            <person name="Van Kan J.A.L."/>
        </authorList>
    </citation>
    <scope>NUCLEOTIDE SEQUENCE [LARGE SCALE GENOMIC DNA]</scope>
    <source>
        <strain evidence="5 6">Bp0003</strain>
    </source>
</reference>
<keyword evidence="2" id="KW-0342">GTP-binding</keyword>
<dbReference type="EMBL" id="PQXI01000048">
    <property type="protein sequence ID" value="TGO27043.1"/>
    <property type="molecule type" value="Genomic_DNA"/>
</dbReference>
<dbReference type="GO" id="GO:0031623">
    <property type="term" value="P:receptor internalization"/>
    <property type="evidence" value="ECO:0007669"/>
    <property type="project" value="TreeGrafter"/>
</dbReference>
<dbReference type="Gene3D" id="3.40.50.300">
    <property type="entry name" value="P-loop containing nucleotide triphosphate hydrolases"/>
    <property type="match status" value="1"/>
</dbReference>
<feature type="domain" description="GED" evidence="4">
    <location>
        <begin position="818"/>
        <end position="915"/>
    </location>
</feature>
<dbReference type="GO" id="GO:0005886">
    <property type="term" value="C:plasma membrane"/>
    <property type="evidence" value="ECO:0007669"/>
    <property type="project" value="TreeGrafter"/>
</dbReference>
<dbReference type="InterPro" id="IPR027417">
    <property type="entry name" value="P-loop_NTPase"/>
</dbReference>
<dbReference type="PANTHER" id="PTHR11566:SF131">
    <property type="entry name" value="GTPASE, PUTATIVE (AFU_ORTHOLOGUE AFUA_6G07630)-RELATED"/>
    <property type="match status" value="1"/>
</dbReference>
<dbReference type="Gene3D" id="1.20.120.1240">
    <property type="entry name" value="Dynamin, middle domain"/>
    <property type="match status" value="1"/>
</dbReference>
<sequence length="987" mass="112837">MAYRATRKQREDFTSTNGQLSSSSRTNLPVGPRTVKKEPSHRPATRNLQGTVESLAQSEQPDFDPARHFDSRYSTNSYYFADQNDRSESATINMENGDGIKRIGELPQKLIDHINEMRKFDLEHVASLPKLILVGDQSAGKSSLMCALAGIHVPRDKGCCTRCPANIITTPSVDWSCTISLVQDYRYDAPKGRPVTIKDVNQHQPFPPWVKQDHVRTEFARLTDKPKLAEYMRWAQIALLNHDQDYKQFIPGTGERAVAGNTDIEAKITPNVVEVKIYGPQLPALSFFDLPGIISNMPNPEEKYLVDVFESLAKKYIEQENTLIIFAMSMTVDPVLSRAKKVIEDLNATNRCVGVLTKPDTLADRTGNTDFENILRGKEHRLGHGWLVTKQPGQEFRADESKYHEKAREEEEEFFADDKLWKGPWSDFLNRCGTNRIQNVLSELLVTSIKEDIPQIQKKLSAYRAKIDEDLRKLPELPDQNVQLEVQRLLQNFSREVKGLMTSEHTDTNFHGDWTELSQNFHKLLLHIKPMINCSHPSDTYQIPVISVDDSDDEETGTFPAPDTSGKKRKYPNITKDQSFEQDGRNSENVTPVSKLRFKSETPNPRTPRPIRNAGSLSNKFKGTVFERHADLGKGFASIGDIQKEMLNSSLGLPKIVDPRIHQAYCRKAVSVWKDPYTDLLFAATKLLRSAVHTVVERNLGIYQQTILYKDSKILVDRWIDDLCKQQLSAIENLYQTENFRPFTLLGDAINESKKVELQKLQQSRHKHRASCLVDKQLSLGFKKIKAEKKSPDYIKARQALVDAVKNEDLDRDPFEVQLDVAAYVRGYYVVAANRFADSVCISINNCFFRNVVEQVENYLEDHLGTNHPENGKQKSQDLMQEDNKVAEERRRLQREIKNLADFETQFMKLVADCNGREVAEYNDPCLKSPEEANRSETPENEQLRYRGQSPVEDMLNRRAGIYDYDDEMRQAQNRGRHYVNGSPQTH</sequence>
<evidence type="ECO:0000259" key="4">
    <source>
        <dbReference type="PROSITE" id="PS51388"/>
    </source>
</evidence>
<comment type="caution">
    <text evidence="5">The sequence shown here is derived from an EMBL/GenBank/DDBJ whole genome shotgun (WGS) entry which is preliminary data.</text>
</comment>
<feature type="region of interest" description="Disordered" evidence="3">
    <location>
        <begin position="549"/>
        <end position="614"/>
    </location>
</feature>
<dbReference type="GO" id="GO:0008017">
    <property type="term" value="F:microtubule binding"/>
    <property type="evidence" value="ECO:0007669"/>
    <property type="project" value="TreeGrafter"/>
</dbReference>
<dbReference type="GO" id="GO:0005525">
    <property type="term" value="F:GTP binding"/>
    <property type="evidence" value="ECO:0007669"/>
    <property type="project" value="InterPro"/>
</dbReference>
<dbReference type="SMART" id="SM00053">
    <property type="entry name" value="DYNc"/>
    <property type="match status" value="1"/>
</dbReference>
<dbReference type="Proteomes" id="UP000297910">
    <property type="component" value="Unassembled WGS sequence"/>
</dbReference>
<feature type="region of interest" description="Disordered" evidence="3">
    <location>
        <begin position="1"/>
        <end position="70"/>
    </location>
</feature>
<dbReference type="GO" id="GO:0005874">
    <property type="term" value="C:microtubule"/>
    <property type="evidence" value="ECO:0007669"/>
    <property type="project" value="TreeGrafter"/>
</dbReference>
<gene>
    <name evidence="5" type="ORF">BPAE_0048g00140</name>
</gene>
<dbReference type="GO" id="GO:0005737">
    <property type="term" value="C:cytoplasm"/>
    <property type="evidence" value="ECO:0007669"/>
    <property type="project" value="TreeGrafter"/>
</dbReference>
<feature type="compositionally biased region" description="Polar residues" evidence="3">
    <location>
        <begin position="14"/>
        <end position="27"/>
    </location>
</feature>
<accession>A0A4Z1FY21</accession>
<evidence type="ECO:0000256" key="2">
    <source>
        <dbReference type="ARBA" id="ARBA00023134"/>
    </source>
</evidence>
<dbReference type="InterPro" id="IPR001401">
    <property type="entry name" value="Dynamin_GTPase"/>
</dbReference>
<evidence type="ECO:0000313" key="6">
    <source>
        <dbReference type="Proteomes" id="UP000297910"/>
    </source>
</evidence>